<dbReference type="Proteomes" id="UP000016605">
    <property type="component" value="Unassembled WGS sequence"/>
</dbReference>
<gene>
    <name evidence="1" type="ORF">N136_02615</name>
</gene>
<evidence type="ECO:0000313" key="2">
    <source>
        <dbReference type="Proteomes" id="UP000016605"/>
    </source>
</evidence>
<accession>U2RQC6</accession>
<organism evidence="1 2">
    <name type="scientific">Leifsonia aquatica ATCC 14665</name>
    <dbReference type="NCBI Taxonomy" id="1358026"/>
    <lineage>
        <taxon>Bacteria</taxon>
        <taxon>Bacillati</taxon>
        <taxon>Actinomycetota</taxon>
        <taxon>Actinomycetes</taxon>
        <taxon>Micrococcales</taxon>
        <taxon>Microbacteriaceae</taxon>
        <taxon>Leifsonia</taxon>
    </lineage>
</organism>
<evidence type="ECO:0000313" key="1">
    <source>
        <dbReference type="EMBL" id="ERK71021.1"/>
    </source>
</evidence>
<reference evidence="1 2" key="1">
    <citation type="submission" date="2013-08" db="EMBL/GenBank/DDBJ databases">
        <authorList>
            <person name="Weinstock G."/>
            <person name="Sodergren E."/>
            <person name="Wylie T."/>
            <person name="Fulton L."/>
            <person name="Fulton R."/>
            <person name="Fronick C."/>
            <person name="O'Laughlin M."/>
            <person name="Godfrey J."/>
            <person name="Miner T."/>
            <person name="Herter B."/>
            <person name="Appelbaum E."/>
            <person name="Cordes M."/>
            <person name="Lek S."/>
            <person name="Wollam A."/>
            <person name="Pepin K.H."/>
            <person name="Palsikar V.B."/>
            <person name="Mitreva M."/>
            <person name="Wilson R.K."/>
        </authorList>
    </citation>
    <scope>NUCLEOTIDE SEQUENCE [LARGE SCALE GENOMIC DNA]</scope>
    <source>
        <strain evidence="1 2">ATCC 14665</strain>
    </source>
</reference>
<sequence>MDGPAGGVMQVVSAAALDLRVQRLDRVPSVRVKVLPLLSAVRECLCLATEVRGVERGAVLRADRVTESGRNEVLGVDRWTALLGCLLGEFSQWAGDSGSVPQCGTGQHDLAIRLCLSLVQFICREFHLPVPEGRLVDLAIVVLLRRVQVRGGSAGAVCPAFEVSCTVGTAGRLQAIRSVVRRWREAEHEGRLVKSLCQAVCPVLLISVCHAGGEPQSQTVRHERYRFFGDLHVGKAHRRGDDDPGKWSMLRAGGVDADSEVAFPSPGERCVSRTLRWSEVRLLLLVVGPFPTSHVVPGEDVDNSWRKLTRITDLLCSVTLA</sequence>
<protein>
    <submittedName>
        <fullName evidence="1">Uncharacterized protein</fullName>
    </submittedName>
</protein>
<name>U2RQC6_LEIAQ</name>
<dbReference type="EMBL" id="AWVQ01000342">
    <property type="protein sequence ID" value="ERK71021.1"/>
    <property type="molecule type" value="Genomic_DNA"/>
</dbReference>
<comment type="caution">
    <text evidence="1">The sequence shown here is derived from an EMBL/GenBank/DDBJ whole genome shotgun (WGS) entry which is preliminary data.</text>
</comment>
<dbReference type="AlphaFoldDB" id="U2RQC6"/>
<dbReference type="HOGENOM" id="CLU_865441_0_0_11"/>
<proteinExistence type="predicted"/>